<dbReference type="EMBL" id="JBGFUD010006781">
    <property type="protein sequence ID" value="MFH4981207.1"/>
    <property type="molecule type" value="Genomic_DNA"/>
</dbReference>
<evidence type="ECO:0000313" key="2">
    <source>
        <dbReference type="Proteomes" id="UP001608902"/>
    </source>
</evidence>
<evidence type="ECO:0008006" key="3">
    <source>
        <dbReference type="Google" id="ProtNLM"/>
    </source>
</evidence>
<dbReference type="AlphaFoldDB" id="A0ABD6EPV5"/>
<accession>A0ABD6EPV5</accession>
<protein>
    <recommendedName>
        <fullName evidence="3">DUF1618 domain-containing protein</fullName>
    </recommendedName>
</protein>
<name>A0ABD6EPV5_9BILA</name>
<gene>
    <name evidence="1" type="ORF">AB6A40_007916</name>
</gene>
<comment type="caution">
    <text evidence="1">The sequence shown here is derived from an EMBL/GenBank/DDBJ whole genome shotgun (WGS) entry which is preliminary data.</text>
</comment>
<organism evidence="1 2">
    <name type="scientific">Gnathostoma spinigerum</name>
    <dbReference type="NCBI Taxonomy" id="75299"/>
    <lineage>
        <taxon>Eukaryota</taxon>
        <taxon>Metazoa</taxon>
        <taxon>Ecdysozoa</taxon>
        <taxon>Nematoda</taxon>
        <taxon>Chromadorea</taxon>
        <taxon>Rhabditida</taxon>
        <taxon>Spirurina</taxon>
        <taxon>Gnathostomatomorpha</taxon>
        <taxon>Gnathostomatoidea</taxon>
        <taxon>Gnathostomatidae</taxon>
        <taxon>Gnathostoma</taxon>
    </lineage>
</organism>
<keyword evidence="2" id="KW-1185">Reference proteome</keyword>
<evidence type="ECO:0000313" key="1">
    <source>
        <dbReference type="EMBL" id="MFH4981207.1"/>
    </source>
</evidence>
<proteinExistence type="predicted"/>
<sequence>MTYCAPEVPNYGFLDHGCFLYGGILRNPRDKSSASDGPSSSLTTNERYIPQFNLAYHWSSPWMKPHSLVYPALLQRTSQWRNEGAYLRAPGHWRYEIPEYRTLNRNLLAGEIAEGSNQTMMRLWAVNEFSDRRRILELSVERVRCEDGLDECVVKNRPFSGEASSKRSSSDLYDPPEYLDLPSPALQLLAWPSGKGQLITRCRRGLFLCDVSRKLTEMIFSSFVCNFHPVAFMDNEIVIVDAGGMVWWGDVDCGKSLSRVKTGSTVKLTAPSDHPRILYCADSESIHFCDIRERSSGRLFYTVPDYDKRECEDVGQIYDGAFKKPVICHIRSLEGMPRMLAVITSRKVLLMDERMPGVSWLQFGHSVHDGGDYFLSAPSFVDPPNHGRIFPFYILTHTKWADVEMFSLYSHSRGLAWSSLGPTKRIVEPIQNASFYRMHAKDPEEMSKELDSILFGRGPTRAIHVQDGLLPGHQGLDSHALFRMMDDGSIWYENIQTGNDECLEDIGLQRNIRNTKKLIEKWKGSRCERSVPIMKPPDSQKFLWDVEADVSDYLHQLVDSSVEDRNPLETSFSEDHPHASPIASGGGPDKILSNIVLNCWKKYV</sequence>
<dbReference type="Proteomes" id="UP001608902">
    <property type="component" value="Unassembled WGS sequence"/>
</dbReference>
<reference evidence="1 2" key="1">
    <citation type="submission" date="2024-08" db="EMBL/GenBank/DDBJ databases">
        <title>Gnathostoma spinigerum genome.</title>
        <authorList>
            <person name="Gonzalez-Bertolin B."/>
            <person name="Monzon S."/>
            <person name="Zaballos A."/>
            <person name="Jimenez P."/>
            <person name="Dekumyoy P."/>
            <person name="Varona S."/>
            <person name="Cuesta I."/>
            <person name="Sumanam S."/>
            <person name="Adisakwattana P."/>
            <person name="Gasser R.B."/>
            <person name="Hernandez-Gonzalez A."/>
            <person name="Young N.D."/>
            <person name="Perteguer M.J."/>
        </authorList>
    </citation>
    <scope>NUCLEOTIDE SEQUENCE [LARGE SCALE GENOMIC DNA]</scope>
    <source>
        <strain evidence="1">AL3</strain>
        <tissue evidence="1">Liver</tissue>
    </source>
</reference>